<organism evidence="4 5">
    <name type="scientific">Actinomadura graeca</name>
    <dbReference type="NCBI Taxonomy" id="2750812"/>
    <lineage>
        <taxon>Bacteria</taxon>
        <taxon>Bacillati</taxon>
        <taxon>Actinomycetota</taxon>
        <taxon>Actinomycetes</taxon>
        <taxon>Streptosporangiales</taxon>
        <taxon>Thermomonosporaceae</taxon>
        <taxon>Actinomadura</taxon>
    </lineage>
</organism>
<evidence type="ECO:0000256" key="2">
    <source>
        <dbReference type="ARBA" id="ARBA00022801"/>
    </source>
</evidence>
<feature type="domain" description="Peptidase M20 dimerisation" evidence="3">
    <location>
        <begin position="198"/>
        <end position="302"/>
    </location>
</feature>
<proteinExistence type="predicted"/>
<sequence length="437" mass="45282">MERTKPKATPVTDDDIASVIALIDQHEPELVAFLRDFLRIPSVWGDGPALTAAAEYLAAPLADAGLTVALPGSGTGGMPNVLARAGSGTGDADDALIFNGHMEVYPPSRSWRRDPFGGEIDEGRIYGVGVADMKAGTAAMTMAAAMLARSGVALPRDVVVLAVPNHFEGGEGTRQALRDGLRGAYAINCEPSDLRVLTGQRGIAYVNVDVRGRAAHTTALDVGVNAVARAADVVREVLAMPITAAGGRVLDEVKICNVAQISGGVAHNLVPELCGITFDFRFPPGQTQDDVLRDVRAAVERALDLLPEFPVDVALEATCLKNPRSSLRVPDGEGLLADVAAAHRRSTGGAAAYDVHRAWPDTPIFWESGIRAVTYGPGSMDCYWDDESVVVEDYLAAVRTYAVAALTLGSADAGSAAAGSAIAGSAGAGSLGGGADD</sequence>
<dbReference type="SUPFAM" id="SSF55031">
    <property type="entry name" value="Bacterial exopeptidase dimerisation domain"/>
    <property type="match status" value="1"/>
</dbReference>
<dbReference type="Pfam" id="PF07687">
    <property type="entry name" value="M20_dimer"/>
    <property type="match status" value="1"/>
</dbReference>
<dbReference type="InterPro" id="IPR050072">
    <property type="entry name" value="Peptidase_M20A"/>
</dbReference>
<name>A0ABX8R3M1_9ACTN</name>
<dbReference type="PANTHER" id="PTHR43808">
    <property type="entry name" value="ACETYLORNITHINE DEACETYLASE"/>
    <property type="match status" value="1"/>
</dbReference>
<evidence type="ECO:0000313" key="5">
    <source>
        <dbReference type="Proteomes" id="UP001049518"/>
    </source>
</evidence>
<dbReference type="SUPFAM" id="SSF53187">
    <property type="entry name" value="Zn-dependent exopeptidases"/>
    <property type="match status" value="1"/>
</dbReference>
<dbReference type="RefSeq" id="WP_231331075.1">
    <property type="nucleotide sequence ID" value="NZ_CP059572.1"/>
</dbReference>
<dbReference type="InterPro" id="IPR011650">
    <property type="entry name" value="Peptidase_M20_dimer"/>
</dbReference>
<keyword evidence="1" id="KW-0479">Metal-binding</keyword>
<keyword evidence="5" id="KW-1185">Reference proteome</keyword>
<dbReference type="Pfam" id="PF01546">
    <property type="entry name" value="Peptidase_M20"/>
    <property type="match status" value="1"/>
</dbReference>
<evidence type="ECO:0000256" key="1">
    <source>
        <dbReference type="ARBA" id="ARBA00022723"/>
    </source>
</evidence>
<dbReference type="InterPro" id="IPR002933">
    <property type="entry name" value="Peptidase_M20"/>
</dbReference>
<gene>
    <name evidence="4" type="ORF">AGRA3207_006619</name>
</gene>
<accession>A0ABX8R3M1</accession>
<dbReference type="InterPro" id="IPR036264">
    <property type="entry name" value="Bact_exopeptidase_dim_dom"/>
</dbReference>
<reference evidence="4" key="1">
    <citation type="submission" date="2020-07" db="EMBL/GenBank/DDBJ databases">
        <authorList>
            <person name="Tarantini F.S."/>
            <person name="Hong K.W."/>
            <person name="Chan K.G."/>
        </authorList>
    </citation>
    <scope>NUCLEOTIDE SEQUENCE</scope>
    <source>
        <strain evidence="4">32-07</strain>
    </source>
</reference>
<evidence type="ECO:0000259" key="3">
    <source>
        <dbReference type="Pfam" id="PF07687"/>
    </source>
</evidence>
<evidence type="ECO:0000313" key="4">
    <source>
        <dbReference type="EMBL" id="QXJ25166.1"/>
    </source>
</evidence>
<dbReference type="EMBL" id="CP059572">
    <property type="protein sequence ID" value="QXJ25166.1"/>
    <property type="molecule type" value="Genomic_DNA"/>
</dbReference>
<dbReference type="Proteomes" id="UP001049518">
    <property type="component" value="Chromosome"/>
</dbReference>
<dbReference type="Gene3D" id="3.40.630.10">
    <property type="entry name" value="Zn peptidases"/>
    <property type="match status" value="2"/>
</dbReference>
<protein>
    <submittedName>
        <fullName evidence="4">M20/M25/M40 family metallo-hydrolase</fullName>
    </submittedName>
</protein>
<keyword evidence="2" id="KW-0378">Hydrolase</keyword>